<keyword evidence="2" id="KW-0472">Membrane</keyword>
<evidence type="ECO:0000256" key="1">
    <source>
        <dbReference type="SAM" id="MobiDB-lite"/>
    </source>
</evidence>
<dbReference type="OrthoDB" id="3439820at2759"/>
<organism evidence="3 4">
    <name type="scientific">Colletotrichum karsti</name>
    <dbReference type="NCBI Taxonomy" id="1095194"/>
    <lineage>
        <taxon>Eukaryota</taxon>
        <taxon>Fungi</taxon>
        <taxon>Dikarya</taxon>
        <taxon>Ascomycota</taxon>
        <taxon>Pezizomycotina</taxon>
        <taxon>Sordariomycetes</taxon>
        <taxon>Hypocreomycetidae</taxon>
        <taxon>Glomerellales</taxon>
        <taxon>Glomerellaceae</taxon>
        <taxon>Colletotrichum</taxon>
        <taxon>Colletotrichum boninense species complex</taxon>
    </lineage>
</organism>
<feature type="region of interest" description="Disordered" evidence="1">
    <location>
        <begin position="14"/>
        <end position="48"/>
    </location>
</feature>
<feature type="compositionally biased region" description="Basic and acidic residues" evidence="1">
    <location>
        <begin position="182"/>
        <end position="199"/>
    </location>
</feature>
<evidence type="ECO:0000313" key="4">
    <source>
        <dbReference type="Proteomes" id="UP000781932"/>
    </source>
</evidence>
<feature type="compositionally biased region" description="Polar residues" evidence="1">
    <location>
        <begin position="168"/>
        <end position="181"/>
    </location>
</feature>
<feature type="compositionally biased region" description="Basic and acidic residues" evidence="1">
    <location>
        <begin position="14"/>
        <end position="35"/>
    </location>
</feature>
<proteinExistence type="predicted"/>
<feature type="compositionally biased region" description="Basic and acidic residues" evidence="1">
    <location>
        <begin position="142"/>
        <end position="153"/>
    </location>
</feature>
<feature type="transmembrane region" description="Helical" evidence="2">
    <location>
        <begin position="305"/>
        <end position="326"/>
    </location>
</feature>
<feature type="compositionally biased region" description="Polar residues" evidence="1">
    <location>
        <begin position="200"/>
        <end position="212"/>
    </location>
</feature>
<evidence type="ECO:0000313" key="3">
    <source>
        <dbReference type="EMBL" id="KAF9869540.1"/>
    </source>
</evidence>
<evidence type="ECO:0000256" key="2">
    <source>
        <dbReference type="SAM" id="Phobius"/>
    </source>
</evidence>
<dbReference type="AlphaFoldDB" id="A0A9P6HTC0"/>
<dbReference type="EMBL" id="JAATWM020000068">
    <property type="protein sequence ID" value="KAF9869540.1"/>
    <property type="molecule type" value="Genomic_DNA"/>
</dbReference>
<protein>
    <submittedName>
        <fullName evidence="3">Uncharacterized protein</fullName>
    </submittedName>
</protein>
<dbReference type="GeneID" id="62168718"/>
<sequence length="345" mass="38208">MPLEAAKIAVVDSDNRTAETPRNEYPMNKHGEGTARRLSLKDLPPNGVPRKRLQNGLRTLRAANESKVIWKGKKPEGAISEVLRHAKSVWVEMRGDPNVSGAVLGSNSMQPAKPEYMMSGSLLPIAQKNDFPQVQQDNIELREAGSFDQRRQEQQASIKQEMPANLTHPKQSGSNQRQQSGVKEKGLSKANQKKPDNLNREGQGSSNQRGLCNTLKLTKQPSVADLAMLKTGSKASTNPQANGSEDGAIESHLRREEPNNTMQRYAIRGKQLAIISAQLYWEIISPCFDPTSPLRQRLNTNKSTWWDLLVVFLALIGSFMLLAVAIRVSRGIAWATQLMQTILGV</sequence>
<gene>
    <name evidence="3" type="ORF">CkaCkLH20_12933</name>
</gene>
<keyword evidence="2" id="KW-1133">Transmembrane helix</keyword>
<reference evidence="3" key="1">
    <citation type="submission" date="2020-03" db="EMBL/GenBank/DDBJ databases">
        <authorList>
            <person name="He L."/>
        </authorList>
    </citation>
    <scope>NUCLEOTIDE SEQUENCE</scope>
    <source>
        <strain evidence="3">CkLH20</strain>
    </source>
</reference>
<feature type="region of interest" description="Disordered" evidence="1">
    <location>
        <begin position="142"/>
        <end position="212"/>
    </location>
</feature>
<comment type="caution">
    <text evidence="3">The sequence shown here is derived from an EMBL/GenBank/DDBJ whole genome shotgun (WGS) entry which is preliminary data.</text>
</comment>
<keyword evidence="4" id="KW-1185">Reference proteome</keyword>
<name>A0A9P6HTC0_9PEZI</name>
<accession>A0A9P6HTC0</accession>
<keyword evidence="2" id="KW-0812">Transmembrane</keyword>
<dbReference type="Proteomes" id="UP000781932">
    <property type="component" value="Unassembled WGS sequence"/>
</dbReference>
<dbReference type="RefSeq" id="XP_038739001.1">
    <property type="nucleotide sequence ID" value="XM_038895644.1"/>
</dbReference>
<reference evidence="3" key="2">
    <citation type="submission" date="2020-11" db="EMBL/GenBank/DDBJ databases">
        <title>Whole genome sequencing of Colletotrichum sp.</title>
        <authorList>
            <person name="Li H."/>
        </authorList>
    </citation>
    <scope>NUCLEOTIDE SEQUENCE</scope>
    <source>
        <strain evidence="3">CkLH20</strain>
    </source>
</reference>